<keyword evidence="1" id="KW-0238">DNA-binding</keyword>
<evidence type="ECO:0000313" key="3">
    <source>
        <dbReference type="EMBL" id="KKQ66443.1"/>
    </source>
</evidence>
<dbReference type="InterPro" id="IPR007159">
    <property type="entry name" value="SpoVT-AbrB_dom"/>
</dbReference>
<organism evidence="3 4">
    <name type="scientific">Candidatus Daviesbacteria bacterium GW2011_GWA2_38_24</name>
    <dbReference type="NCBI Taxonomy" id="1618422"/>
    <lineage>
        <taxon>Bacteria</taxon>
        <taxon>Candidatus Daviesiibacteriota</taxon>
    </lineage>
</organism>
<comment type="caution">
    <text evidence="3">The sequence shown here is derived from an EMBL/GenBank/DDBJ whole genome shotgun (WGS) entry which is preliminary data.</text>
</comment>
<reference evidence="3 4" key="1">
    <citation type="journal article" date="2015" name="Nature">
        <title>rRNA introns, odd ribosomes, and small enigmatic genomes across a large radiation of phyla.</title>
        <authorList>
            <person name="Brown C.T."/>
            <person name="Hug L.A."/>
            <person name="Thomas B.C."/>
            <person name="Sharon I."/>
            <person name="Castelle C.J."/>
            <person name="Singh A."/>
            <person name="Wilkins M.J."/>
            <person name="Williams K.H."/>
            <person name="Banfield J.F."/>
        </authorList>
    </citation>
    <scope>NUCLEOTIDE SEQUENCE [LARGE SCALE GENOMIC DNA]</scope>
</reference>
<dbReference type="AlphaFoldDB" id="A0A0G0JFJ4"/>
<feature type="domain" description="SpoVT-AbrB" evidence="2">
    <location>
        <begin position="1"/>
        <end position="36"/>
    </location>
</feature>
<dbReference type="SUPFAM" id="SSF89447">
    <property type="entry name" value="AbrB/MazE/MraZ-like"/>
    <property type="match status" value="1"/>
</dbReference>
<dbReference type="Proteomes" id="UP000034235">
    <property type="component" value="Unassembled WGS sequence"/>
</dbReference>
<evidence type="ECO:0000313" key="4">
    <source>
        <dbReference type="Proteomes" id="UP000034235"/>
    </source>
</evidence>
<evidence type="ECO:0000259" key="2">
    <source>
        <dbReference type="PROSITE" id="PS51740"/>
    </source>
</evidence>
<gene>
    <name evidence="3" type="ORF">US86_C0005G0054</name>
</gene>
<dbReference type="InterPro" id="IPR037914">
    <property type="entry name" value="SpoVT-AbrB_sf"/>
</dbReference>
<proteinExistence type="predicted"/>
<dbReference type="EMBL" id="LBUP01000005">
    <property type="protein sequence ID" value="KKQ66443.1"/>
    <property type="molecule type" value="Genomic_DNA"/>
</dbReference>
<sequence>MVTLPKRWREEMGLEEGDIVKARKEGNKVVIETPQKQNAPYRIFSDTEIEEFLEEDKLSESFAQKVRKHLNLSTP</sequence>
<evidence type="ECO:0000256" key="1">
    <source>
        <dbReference type="PROSITE-ProRule" id="PRU01076"/>
    </source>
</evidence>
<dbReference type="Pfam" id="PF04014">
    <property type="entry name" value="MazE_antitoxin"/>
    <property type="match status" value="1"/>
</dbReference>
<protein>
    <recommendedName>
        <fullName evidence="2">SpoVT-AbrB domain-containing protein</fullName>
    </recommendedName>
</protein>
<dbReference type="Gene3D" id="2.10.260.10">
    <property type="match status" value="1"/>
</dbReference>
<accession>A0A0G0JFJ4</accession>
<dbReference type="PROSITE" id="PS51740">
    <property type="entry name" value="SPOVT_ABRB"/>
    <property type="match status" value="1"/>
</dbReference>
<dbReference type="GO" id="GO:0003677">
    <property type="term" value="F:DNA binding"/>
    <property type="evidence" value="ECO:0007669"/>
    <property type="project" value="UniProtKB-UniRule"/>
</dbReference>
<dbReference type="NCBIfam" id="TIGR01439">
    <property type="entry name" value="lp_hng_hel_AbrB"/>
    <property type="match status" value="1"/>
</dbReference>
<name>A0A0G0JFJ4_9BACT</name>